<keyword evidence="1" id="KW-1133">Transmembrane helix</keyword>
<comment type="caution">
    <text evidence="2">The sequence shown here is derived from an EMBL/GenBank/DDBJ whole genome shotgun (WGS) entry which is preliminary data.</text>
</comment>
<protein>
    <submittedName>
        <fullName evidence="2">Uncharacterized protein</fullName>
    </submittedName>
</protein>
<accession>K9FH64</accession>
<keyword evidence="1" id="KW-0812">Transmembrane</keyword>
<keyword evidence="1" id="KW-0472">Membrane</keyword>
<sequence length="76" mass="8381">MLDLCRVFDFTRDCVADAEWDGRKFVILVGLIGTVGMVGFAWWMIALVSVCGCLAANFVYEGSGHETLLPGEKEHI</sequence>
<dbReference type="VEuPathDB" id="FungiDB:PDIP_67110"/>
<dbReference type="Proteomes" id="UP000009886">
    <property type="component" value="Unassembled WGS sequence"/>
</dbReference>
<name>K9FH64_PEND1</name>
<proteinExistence type="predicted"/>
<evidence type="ECO:0000256" key="1">
    <source>
        <dbReference type="SAM" id="Phobius"/>
    </source>
</evidence>
<feature type="transmembrane region" description="Helical" evidence="1">
    <location>
        <begin position="25"/>
        <end position="45"/>
    </location>
</feature>
<evidence type="ECO:0000313" key="3">
    <source>
        <dbReference type="Proteomes" id="UP000009886"/>
    </source>
</evidence>
<dbReference type="KEGG" id="pdp:PDIP_67110"/>
<dbReference type="AlphaFoldDB" id="K9FH64"/>
<gene>
    <name evidence="2" type="ORF">PDIP_67110</name>
</gene>
<dbReference type="HOGENOM" id="CLU_2655245_0_0_1"/>
<evidence type="ECO:0000313" key="2">
    <source>
        <dbReference type="EMBL" id="EKV08559.1"/>
    </source>
</evidence>
<reference evidence="3" key="1">
    <citation type="journal article" date="2012" name="BMC Genomics">
        <title>Genome sequence of the necrotrophic fungus Penicillium digitatum, the main postharvest pathogen of citrus.</title>
        <authorList>
            <person name="Marcet-Houben M."/>
            <person name="Ballester A.-R."/>
            <person name="de la Fuente B."/>
            <person name="Harries E."/>
            <person name="Marcos J.F."/>
            <person name="Gonzalez-Candelas L."/>
            <person name="Gabaldon T."/>
        </authorList>
    </citation>
    <scope>NUCLEOTIDE SEQUENCE [LARGE SCALE GENOMIC DNA]</scope>
    <source>
        <strain evidence="3">Pd1 / CECT 20795</strain>
    </source>
</reference>
<dbReference type="EMBL" id="AKCU01000437">
    <property type="protein sequence ID" value="EKV08559.1"/>
    <property type="molecule type" value="Genomic_DNA"/>
</dbReference>
<dbReference type="OrthoDB" id="10535408at2759"/>
<organism evidence="2 3">
    <name type="scientific">Penicillium digitatum (strain Pd1 / CECT 20795)</name>
    <name type="common">Green mold</name>
    <dbReference type="NCBI Taxonomy" id="1170230"/>
    <lineage>
        <taxon>Eukaryota</taxon>
        <taxon>Fungi</taxon>
        <taxon>Dikarya</taxon>
        <taxon>Ascomycota</taxon>
        <taxon>Pezizomycotina</taxon>
        <taxon>Eurotiomycetes</taxon>
        <taxon>Eurotiomycetidae</taxon>
        <taxon>Eurotiales</taxon>
        <taxon>Aspergillaceae</taxon>
        <taxon>Penicillium</taxon>
    </lineage>
</organism>